<dbReference type="Gene3D" id="1.25.40.1050">
    <property type="match status" value="1"/>
</dbReference>
<feature type="domain" description="Xrn1 helical" evidence="6">
    <location>
        <begin position="268"/>
        <end position="327"/>
    </location>
</feature>
<proteinExistence type="inferred from homology"/>
<dbReference type="AlphaFoldDB" id="A0A6C0HDZ0"/>
<reference evidence="7" key="1">
    <citation type="journal article" date="2020" name="Nature">
        <title>Giant virus diversity and host interactions through global metagenomics.</title>
        <authorList>
            <person name="Schulz F."/>
            <person name="Roux S."/>
            <person name="Paez-Espino D."/>
            <person name="Jungbluth S."/>
            <person name="Walsh D.A."/>
            <person name="Denef V.J."/>
            <person name="McMahon K.D."/>
            <person name="Konstantinidis K.T."/>
            <person name="Eloe-Fadrosh E.A."/>
            <person name="Kyrpides N.C."/>
            <person name="Woyke T."/>
        </authorList>
    </citation>
    <scope>NUCLEOTIDE SEQUENCE</scope>
    <source>
        <strain evidence="7">GVMAG-M-3300023179-92</strain>
    </source>
</reference>
<dbReference type="InterPro" id="IPR027073">
    <property type="entry name" value="5_3_exoribonuclease"/>
</dbReference>
<evidence type="ECO:0008006" key="8">
    <source>
        <dbReference type="Google" id="ProtNLM"/>
    </source>
</evidence>
<comment type="similarity">
    <text evidence="4">Belongs to the 5'-3' exonuclease family.</text>
</comment>
<accession>A0A6C0HDZ0</accession>
<dbReference type="Pfam" id="PF17846">
    <property type="entry name" value="XRN_M"/>
    <property type="match status" value="2"/>
</dbReference>
<dbReference type="Gene3D" id="3.40.50.12390">
    <property type="match status" value="2"/>
</dbReference>
<keyword evidence="3" id="KW-0269">Exonuclease</keyword>
<keyword evidence="1" id="KW-0540">Nuclease</keyword>
<dbReference type="Pfam" id="PF03159">
    <property type="entry name" value="XRN_N"/>
    <property type="match status" value="1"/>
</dbReference>
<evidence type="ECO:0000256" key="4">
    <source>
        <dbReference type="ARBA" id="ARBA00038299"/>
    </source>
</evidence>
<keyword evidence="2" id="KW-0378">Hydrolase</keyword>
<evidence type="ECO:0000313" key="7">
    <source>
        <dbReference type="EMBL" id="QHT78818.1"/>
    </source>
</evidence>
<evidence type="ECO:0000256" key="2">
    <source>
        <dbReference type="ARBA" id="ARBA00022801"/>
    </source>
</evidence>
<evidence type="ECO:0000256" key="1">
    <source>
        <dbReference type="ARBA" id="ARBA00022722"/>
    </source>
</evidence>
<name>A0A6C0HDZ0_9ZZZZ</name>
<dbReference type="PANTHER" id="PTHR12341:SF7">
    <property type="entry name" value="5'-3' EXORIBONUCLEASE 1"/>
    <property type="match status" value="1"/>
</dbReference>
<dbReference type="GO" id="GO:0005634">
    <property type="term" value="C:nucleus"/>
    <property type="evidence" value="ECO:0007669"/>
    <property type="project" value="TreeGrafter"/>
</dbReference>
<dbReference type="GO" id="GO:0004534">
    <property type="term" value="F:5'-3' RNA exonuclease activity"/>
    <property type="evidence" value="ECO:0007669"/>
    <property type="project" value="TreeGrafter"/>
</dbReference>
<dbReference type="GO" id="GO:0003723">
    <property type="term" value="F:RNA binding"/>
    <property type="evidence" value="ECO:0007669"/>
    <property type="project" value="TreeGrafter"/>
</dbReference>
<dbReference type="EMBL" id="MN739939">
    <property type="protein sequence ID" value="QHT78818.1"/>
    <property type="molecule type" value="Genomic_DNA"/>
</dbReference>
<organism evidence="7">
    <name type="scientific">viral metagenome</name>
    <dbReference type="NCBI Taxonomy" id="1070528"/>
    <lineage>
        <taxon>unclassified sequences</taxon>
        <taxon>metagenomes</taxon>
        <taxon>organismal metagenomes</taxon>
    </lineage>
</organism>
<dbReference type="PANTHER" id="PTHR12341">
    <property type="entry name" value="5'-&gt;3' EXORIBONUCLEASE"/>
    <property type="match status" value="1"/>
</dbReference>
<evidence type="ECO:0000259" key="5">
    <source>
        <dbReference type="Pfam" id="PF03159"/>
    </source>
</evidence>
<feature type="domain" description="Xrn1 N-terminal" evidence="5">
    <location>
        <begin position="1"/>
        <end position="231"/>
    </location>
</feature>
<evidence type="ECO:0000259" key="6">
    <source>
        <dbReference type="Pfam" id="PF17846"/>
    </source>
</evidence>
<dbReference type="InterPro" id="IPR041412">
    <property type="entry name" value="Xrn1_helical"/>
</dbReference>
<dbReference type="InterPro" id="IPR004859">
    <property type="entry name" value="Xrn1_N"/>
</dbReference>
<sequence length="554" mass="65544">MGIFRYFRYLTNKHPGCYTTIKKVHEVPRNTLSNQNTKGVECVLFDLNAIIHPCFQKVFDYGSQPISYLMQEKKLKMSYEELEKWAFNLVTKKIEEIIYYTKPSKAIYIAIDGVAGASKSNQQRQRRFKNAKNPSTNPYNFDPNSLTCGTDVMDRLCKHIFFFIKRKKQYEWSQLKIFYSDMYVPGEGENKLKLWVEQQKYNSITIISPDGDVIMLALLIAKNEVYIFRENIFDNIDGDYFLVDIIKLKTEIFYKIGGTSIDSLAEPEKAIKDYVLFHFFIGNDFLPHIPTLEIANQGIETLYECYVQSAKEGGFLIEERLSKAFINKRHFIGLLENLAKLEIKMLLEKHFKKCTWQDRILADNIIIGKDGPMVNFENYRKEYYTKKFKLQYNDDDPKLLEREIKCVCEEYIVGLIFVLRYYLKSIPTYSWTYPYHYAPLLTDLAKYSKDIDFDITFKVDPPLSIYESLFGILPFESFHLLPEEIREKMPVKIQLDENFITDFEIDLDGKMYDYEGICLLPFLSYDKIKRYFKNIKLSEERVDKLIRRTKVYIF</sequence>
<dbReference type="GO" id="GO:0000956">
    <property type="term" value="P:nuclear-transcribed mRNA catabolic process"/>
    <property type="evidence" value="ECO:0007669"/>
    <property type="project" value="TreeGrafter"/>
</dbReference>
<evidence type="ECO:0000256" key="3">
    <source>
        <dbReference type="ARBA" id="ARBA00022839"/>
    </source>
</evidence>
<protein>
    <recommendedName>
        <fullName evidence="8">Xrn1 N-terminal domain-containing protein</fullName>
    </recommendedName>
</protein>
<feature type="domain" description="Xrn1 helical" evidence="6">
    <location>
        <begin position="378"/>
        <end position="535"/>
    </location>
</feature>